<dbReference type="Pfam" id="PF00990">
    <property type="entry name" value="GGDEF"/>
    <property type="match status" value="1"/>
</dbReference>
<comment type="caution">
    <text evidence="2">The sequence shown here is derived from an EMBL/GenBank/DDBJ whole genome shotgun (WGS) entry which is preliminary data.</text>
</comment>
<keyword evidence="3" id="KW-1185">Reference proteome</keyword>
<feature type="domain" description="GGDEF" evidence="1">
    <location>
        <begin position="176"/>
        <end position="311"/>
    </location>
</feature>
<evidence type="ECO:0000313" key="2">
    <source>
        <dbReference type="EMBL" id="OZI74885.1"/>
    </source>
</evidence>
<protein>
    <submittedName>
        <fullName evidence="2">Diguanylate cyclase</fullName>
    </submittedName>
</protein>
<gene>
    <name evidence="2" type="ORF">CAL22_10650</name>
</gene>
<dbReference type="PANTHER" id="PTHR46663">
    <property type="entry name" value="DIGUANYLATE CYCLASE DGCT-RELATED"/>
    <property type="match status" value="1"/>
</dbReference>
<organism evidence="2 3">
    <name type="scientific">Bordetella genomosp. 12</name>
    <dbReference type="NCBI Taxonomy" id="463035"/>
    <lineage>
        <taxon>Bacteria</taxon>
        <taxon>Pseudomonadati</taxon>
        <taxon>Pseudomonadota</taxon>
        <taxon>Betaproteobacteria</taxon>
        <taxon>Burkholderiales</taxon>
        <taxon>Alcaligenaceae</taxon>
        <taxon>Bordetella</taxon>
    </lineage>
</organism>
<dbReference type="InterPro" id="IPR000160">
    <property type="entry name" value="GGDEF_dom"/>
</dbReference>
<dbReference type="PANTHER" id="PTHR46663:SF4">
    <property type="entry name" value="DIGUANYLATE CYCLASE DGCT-RELATED"/>
    <property type="match status" value="1"/>
</dbReference>
<dbReference type="InterPro" id="IPR029787">
    <property type="entry name" value="Nucleotide_cyclase"/>
</dbReference>
<dbReference type="SUPFAM" id="SSF55073">
    <property type="entry name" value="Nucleotide cyclase"/>
    <property type="match status" value="1"/>
</dbReference>
<dbReference type="AlphaFoldDB" id="A0A261VLB7"/>
<accession>A0A261VLB7</accession>
<evidence type="ECO:0000259" key="1">
    <source>
        <dbReference type="PROSITE" id="PS50887"/>
    </source>
</evidence>
<dbReference type="SMART" id="SM00267">
    <property type="entry name" value="GGDEF"/>
    <property type="match status" value="1"/>
</dbReference>
<dbReference type="InterPro" id="IPR043128">
    <property type="entry name" value="Rev_trsase/Diguanyl_cyclase"/>
</dbReference>
<dbReference type="Gene3D" id="3.30.450.40">
    <property type="match status" value="1"/>
</dbReference>
<evidence type="ECO:0000313" key="3">
    <source>
        <dbReference type="Proteomes" id="UP000216429"/>
    </source>
</evidence>
<dbReference type="PROSITE" id="PS50887">
    <property type="entry name" value="GGDEF"/>
    <property type="match status" value="1"/>
</dbReference>
<dbReference type="EMBL" id="NEVU01000002">
    <property type="protein sequence ID" value="OZI74885.1"/>
    <property type="molecule type" value="Genomic_DNA"/>
</dbReference>
<name>A0A261VLB7_9BORD</name>
<dbReference type="NCBIfam" id="TIGR00254">
    <property type="entry name" value="GGDEF"/>
    <property type="match status" value="1"/>
</dbReference>
<dbReference type="InterPro" id="IPR029016">
    <property type="entry name" value="GAF-like_dom_sf"/>
</dbReference>
<proteinExistence type="predicted"/>
<reference evidence="3" key="1">
    <citation type="submission" date="2017-05" db="EMBL/GenBank/DDBJ databases">
        <title>Complete and WGS of Bordetella genogroups.</title>
        <authorList>
            <person name="Spilker T."/>
            <person name="Lipuma J."/>
        </authorList>
    </citation>
    <scope>NUCLEOTIDE SEQUENCE [LARGE SCALE GENOMIC DNA]</scope>
    <source>
        <strain evidence="3">AU6712</strain>
    </source>
</reference>
<dbReference type="Gene3D" id="3.30.70.270">
    <property type="match status" value="1"/>
</dbReference>
<dbReference type="CDD" id="cd01949">
    <property type="entry name" value="GGDEF"/>
    <property type="match status" value="1"/>
</dbReference>
<dbReference type="SUPFAM" id="SSF55781">
    <property type="entry name" value="GAF domain-like"/>
    <property type="match status" value="1"/>
</dbReference>
<sequence length="311" mass="33789">MLGAVTGMESTYLTAIDLQHNVQQVRFARNQGDMQIPEGLEVTWSDTLCKRALDEECQYTNEVGRRWGDSEAARALGIQTYLSAPVRSEQGQLLGTVCAASAEVKPMSLDAQTVITLFSTLISGFIERERLMRQLQDANESLRVVALHDALTGLPNRRSLYDTLELMLERAASSRQSVIVGLMDLDGFKQVNDVHGHQAGDALLCAVGRRVAGALRPEDVLGRLGGDEFMLVAPGPADDTQAHGLAQMLEQRMHAESVGDYALDGVMVRYGGASAGVIAYAPGAQADVDEAVRLADARMYEIKRKRRAALS</sequence>
<dbReference type="InterPro" id="IPR052163">
    <property type="entry name" value="DGC-Regulatory_Protein"/>
</dbReference>
<dbReference type="Proteomes" id="UP000216429">
    <property type="component" value="Unassembled WGS sequence"/>
</dbReference>